<dbReference type="RefSeq" id="WP_094363206.1">
    <property type="nucleotide sequence ID" value="NZ_NMVQ01000007.1"/>
</dbReference>
<feature type="transmembrane region" description="Helical" evidence="1">
    <location>
        <begin position="60"/>
        <end position="80"/>
    </location>
</feature>
<feature type="transmembrane region" description="Helical" evidence="1">
    <location>
        <begin position="86"/>
        <end position="107"/>
    </location>
</feature>
<dbReference type="EMBL" id="NMVQ01000007">
    <property type="protein sequence ID" value="OYO23448.1"/>
    <property type="molecule type" value="Genomic_DNA"/>
</dbReference>
<keyword evidence="1" id="KW-1133">Transmembrane helix</keyword>
<accession>A0A255H719</accession>
<name>A0A255H719_9ACTN</name>
<evidence type="ECO:0000313" key="3">
    <source>
        <dbReference type="Proteomes" id="UP000216311"/>
    </source>
</evidence>
<keyword evidence="1" id="KW-0472">Membrane</keyword>
<keyword evidence="3" id="KW-1185">Reference proteome</keyword>
<dbReference type="InterPro" id="IPR036259">
    <property type="entry name" value="MFS_trans_sf"/>
</dbReference>
<gene>
    <name evidence="2" type="ORF">CGZ93_05750</name>
</gene>
<comment type="caution">
    <text evidence="2">The sequence shown here is derived from an EMBL/GenBank/DDBJ whole genome shotgun (WGS) entry which is preliminary data.</text>
</comment>
<feature type="transmembrane region" description="Helical" evidence="1">
    <location>
        <begin position="7"/>
        <end position="25"/>
    </location>
</feature>
<evidence type="ECO:0000256" key="1">
    <source>
        <dbReference type="SAM" id="Phobius"/>
    </source>
</evidence>
<keyword evidence="1" id="KW-0812">Transmembrane</keyword>
<sequence>MRTDSIWFHLISLGFTVVGIAMLVIGREPMGLVVALFFGGGWVATQAIRRDRALGRWPRLVAGIATLGVAASSLLMVLQGETITTIIGVIAAVFFGACAVVFLVSAVRGDRPEPPAIPPNPVLTPEQVEFELDRAMLARQGAAHENSRTQLHVEGATVTLPMAPGTDPYAALRQLLPEGQELLDPTGRPSRIGYLDKHLKPVLLIAWAEPEEIVVAAYAVEGLLSMHSAHKVLQAMVSRRGRTRGCRVSRSDA</sequence>
<dbReference type="Proteomes" id="UP000216311">
    <property type="component" value="Unassembled WGS sequence"/>
</dbReference>
<proteinExistence type="predicted"/>
<feature type="transmembrane region" description="Helical" evidence="1">
    <location>
        <begin position="31"/>
        <end position="48"/>
    </location>
</feature>
<evidence type="ECO:0000313" key="2">
    <source>
        <dbReference type="EMBL" id="OYO23448.1"/>
    </source>
</evidence>
<reference evidence="2 3" key="1">
    <citation type="submission" date="2017-07" db="EMBL/GenBank/DDBJ databases">
        <title>Draft whole genome sequences of clinical Proprionibacteriaceae strains.</title>
        <authorList>
            <person name="Bernier A.-M."/>
            <person name="Bernard K."/>
            <person name="Domingo M.-C."/>
        </authorList>
    </citation>
    <scope>NUCLEOTIDE SEQUENCE [LARGE SCALE GENOMIC DNA]</scope>
    <source>
        <strain evidence="2 3">NML 130396</strain>
    </source>
</reference>
<organism evidence="2 3">
    <name type="scientific">Enemella dayhoffiae</name>
    <dbReference type="NCBI Taxonomy" id="2016507"/>
    <lineage>
        <taxon>Bacteria</taxon>
        <taxon>Bacillati</taxon>
        <taxon>Actinomycetota</taxon>
        <taxon>Actinomycetes</taxon>
        <taxon>Propionibacteriales</taxon>
        <taxon>Propionibacteriaceae</taxon>
        <taxon>Enemella</taxon>
    </lineage>
</organism>
<protein>
    <submittedName>
        <fullName evidence="2">Uncharacterized protein</fullName>
    </submittedName>
</protein>
<dbReference type="SUPFAM" id="SSF103473">
    <property type="entry name" value="MFS general substrate transporter"/>
    <property type="match status" value="1"/>
</dbReference>
<dbReference type="AlphaFoldDB" id="A0A255H719"/>